<organism evidence="2">
    <name type="scientific">gut metagenome</name>
    <dbReference type="NCBI Taxonomy" id="749906"/>
    <lineage>
        <taxon>unclassified sequences</taxon>
        <taxon>metagenomes</taxon>
        <taxon>organismal metagenomes</taxon>
    </lineage>
</organism>
<reference evidence="2" key="1">
    <citation type="journal article" date="2012" name="PLoS ONE">
        <title>Gene sets for utilization of primary and secondary nutrition supplies in the distal gut of endangered iberian lynx.</title>
        <authorList>
            <person name="Alcaide M."/>
            <person name="Messina E."/>
            <person name="Richter M."/>
            <person name="Bargiela R."/>
            <person name="Peplies J."/>
            <person name="Huws S.A."/>
            <person name="Newbold C.J."/>
            <person name="Golyshin P.N."/>
            <person name="Simon M.A."/>
            <person name="Lopez G."/>
            <person name="Yakimov M.M."/>
            <person name="Ferrer M."/>
        </authorList>
    </citation>
    <scope>NUCLEOTIDE SEQUENCE</scope>
</reference>
<evidence type="ECO:0000313" key="2">
    <source>
        <dbReference type="EMBL" id="EJX03518.1"/>
    </source>
</evidence>
<feature type="compositionally biased region" description="Low complexity" evidence="1">
    <location>
        <begin position="31"/>
        <end position="46"/>
    </location>
</feature>
<sequence length="46" mass="4972">MRKAWTRLRSSAVSISSIVSNSKPTTLPRFPTKVPTSVTATPSPTK</sequence>
<name>J9GMN9_9ZZZZ</name>
<gene>
    <name evidence="2" type="ORF">EVA_08381</name>
</gene>
<accession>J9GMN9</accession>
<proteinExistence type="predicted"/>
<evidence type="ECO:0000256" key="1">
    <source>
        <dbReference type="SAM" id="MobiDB-lite"/>
    </source>
</evidence>
<comment type="caution">
    <text evidence="2">The sequence shown here is derived from an EMBL/GenBank/DDBJ whole genome shotgun (WGS) entry which is preliminary data.</text>
</comment>
<dbReference type="EMBL" id="AMCI01002132">
    <property type="protein sequence ID" value="EJX03518.1"/>
    <property type="molecule type" value="Genomic_DNA"/>
</dbReference>
<dbReference type="AlphaFoldDB" id="J9GMN9"/>
<protein>
    <submittedName>
        <fullName evidence="2">Secreted protein</fullName>
    </submittedName>
</protein>
<feature type="region of interest" description="Disordered" evidence="1">
    <location>
        <begin position="21"/>
        <end position="46"/>
    </location>
</feature>